<comment type="similarity">
    <text evidence="1">Belongs to the Tdpoz family.</text>
</comment>
<feature type="domain" description="BTB" evidence="5">
    <location>
        <begin position="378"/>
        <end position="445"/>
    </location>
</feature>
<keyword evidence="7" id="KW-1185">Reference proteome</keyword>
<dbReference type="SUPFAM" id="SSF89372">
    <property type="entry name" value="Fucose-specific lectin"/>
    <property type="match status" value="1"/>
</dbReference>
<evidence type="ECO:0000313" key="6">
    <source>
        <dbReference type="EMBL" id="KAG8462083.1"/>
    </source>
</evidence>
<dbReference type="InterPro" id="IPR015915">
    <property type="entry name" value="Kelch-typ_b-propeller"/>
</dbReference>
<dbReference type="OMA" id="AMNDFHE"/>
<dbReference type="SMART" id="SM00612">
    <property type="entry name" value="Kelch"/>
    <property type="match status" value="5"/>
</dbReference>
<dbReference type="SUPFAM" id="SSF117281">
    <property type="entry name" value="Kelch motif"/>
    <property type="match status" value="1"/>
</dbReference>
<dbReference type="Gene3D" id="1.25.40.420">
    <property type="match status" value="1"/>
</dbReference>
<name>A0A8J6CC22_DIALT</name>
<proteinExistence type="inferred from homology"/>
<dbReference type="PANTHER" id="PTHR46376:SF1">
    <property type="entry name" value="LEUCINE-ZIPPER-LIKE TRANSCRIPTIONAL REGULATOR 1"/>
    <property type="match status" value="1"/>
</dbReference>
<dbReference type="CDD" id="cd14733">
    <property type="entry name" value="BACK"/>
    <property type="match status" value="1"/>
</dbReference>
<dbReference type="Pfam" id="PF24681">
    <property type="entry name" value="Kelch_KLHDC2_KLHL20_DRC7"/>
    <property type="match status" value="2"/>
</dbReference>
<feature type="region of interest" description="Disordered" evidence="4">
    <location>
        <begin position="1"/>
        <end position="20"/>
    </location>
</feature>
<dbReference type="Gene3D" id="2.120.10.80">
    <property type="entry name" value="Kelch-type beta propeller"/>
    <property type="match status" value="2"/>
</dbReference>
<dbReference type="EMBL" id="JAGTXO010000022">
    <property type="protein sequence ID" value="KAG8462083.1"/>
    <property type="molecule type" value="Genomic_DNA"/>
</dbReference>
<dbReference type="PROSITE" id="PS50097">
    <property type="entry name" value="BTB"/>
    <property type="match status" value="1"/>
</dbReference>
<reference evidence="6" key="1">
    <citation type="submission" date="2021-05" db="EMBL/GenBank/DDBJ databases">
        <title>The genome of the haptophyte Pavlova lutheri (Diacronema luteri, Pavlovales) - a model for lipid biosynthesis in eukaryotic algae.</title>
        <authorList>
            <person name="Hulatt C.J."/>
            <person name="Posewitz M.C."/>
        </authorList>
    </citation>
    <scope>NUCLEOTIDE SEQUENCE</scope>
    <source>
        <strain evidence="6">NIVA-4/92</strain>
    </source>
</reference>
<dbReference type="Pfam" id="PF00651">
    <property type="entry name" value="BTB"/>
    <property type="match status" value="1"/>
</dbReference>
<evidence type="ECO:0000313" key="7">
    <source>
        <dbReference type="Proteomes" id="UP000751190"/>
    </source>
</evidence>
<dbReference type="InterPro" id="IPR051568">
    <property type="entry name" value="LZTR1/Attractin"/>
</dbReference>
<organism evidence="6 7">
    <name type="scientific">Diacronema lutheri</name>
    <name type="common">Unicellular marine alga</name>
    <name type="synonym">Monochrysis lutheri</name>
    <dbReference type="NCBI Taxonomy" id="2081491"/>
    <lineage>
        <taxon>Eukaryota</taxon>
        <taxon>Haptista</taxon>
        <taxon>Haptophyta</taxon>
        <taxon>Pavlovophyceae</taxon>
        <taxon>Pavlovales</taxon>
        <taxon>Pavlovaceae</taxon>
        <taxon>Diacronema</taxon>
    </lineage>
</organism>
<dbReference type="Gene3D" id="3.30.710.10">
    <property type="entry name" value="Potassium Channel Kv1.1, Chain A"/>
    <property type="match status" value="1"/>
</dbReference>
<protein>
    <recommendedName>
        <fullName evidence="5">BTB domain-containing protein</fullName>
    </recommendedName>
</protein>
<accession>A0A8J6CC22</accession>
<dbReference type="OrthoDB" id="10251809at2759"/>
<dbReference type="Pfam" id="PF24570">
    <property type="entry name" value="BACK_BPM_SPOP"/>
    <property type="match status" value="1"/>
</dbReference>
<gene>
    <name evidence="6" type="ORF">KFE25_011533</name>
</gene>
<evidence type="ECO:0000259" key="5">
    <source>
        <dbReference type="PROSITE" id="PS50097"/>
    </source>
</evidence>
<dbReference type="Proteomes" id="UP000751190">
    <property type="component" value="Unassembled WGS sequence"/>
</dbReference>
<keyword evidence="2" id="KW-0880">Kelch repeat</keyword>
<comment type="caution">
    <text evidence="6">The sequence shown here is derived from an EMBL/GenBank/DDBJ whole genome shotgun (WGS) entry which is preliminary data.</text>
</comment>
<evidence type="ECO:0000256" key="2">
    <source>
        <dbReference type="ARBA" id="ARBA00022441"/>
    </source>
</evidence>
<keyword evidence="3" id="KW-0677">Repeat</keyword>
<dbReference type="InterPro" id="IPR000210">
    <property type="entry name" value="BTB/POZ_dom"/>
</dbReference>
<evidence type="ECO:0000256" key="4">
    <source>
        <dbReference type="SAM" id="MobiDB-lite"/>
    </source>
</evidence>
<sequence>MSGRSGLPAPAPSLEEERETLEKVTRLTHEFGGAQLADAAAGLDAGDEDGSSRWQPVQFLSRSPGSRVFPSAVVNGGNLYVFGGHDGTVYRNDLLVFNFETRCWRTQLETSGDAPNPRDAHAAVVYADWMCVFGGYDSKRYLNDFHRFHFETATWSPIVAASGTPPSPRGGHTAVVHRELMFVFGGCDGWSYFNDCYVFNFEHAEWAAVRITGTAPGARSAPATVVHPGRNCMYVFGGYDGARSLNDLFRFNLETSEWTHVRTTGTPPSPRGGHTAVMHNDTLYAFGGKSGRSPFNDLCGFNFETGAWSAVRPSSPAPAPRCAHVCVVQGASLYVFGGYDGRRYFDDCFEFNFEPPLASAALSLAGDLEQMVNNEQFADIRFRVDGQIVHAHKSILFARSEYFRRMLTGGYREAADATIDINAVGHDAFLCVLSFLYTGKLPREIRPCLSPQLAVDLLGVANLYGIDPLKRLCADIIARNLDCENAAAVLEAAEAHGVPQLRAACTDFIVANFAAVVRTDAFRELIRAETRDLVMSVLLELSHAGGGGGGGGGCGCGPGGTSVAVGHREYGGARLAPAPTAGAGAPPRARARNL</sequence>
<evidence type="ECO:0000256" key="3">
    <source>
        <dbReference type="ARBA" id="ARBA00022737"/>
    </source>
</evidence>
<dbReference type="AlphaFoldDB" id="A0A8J6CC22"/>
<dbReference type="SUPFAM" id="SSF54695">
    <property type="entry name" value="POZ domain"/>
    <property type="match status" value="1"/>
</dbReference>
<dbReference type="InterPro" id="IPR006652">
    <property type="entry name" value="Kelch_1"/>
</dbReference>
<dbReference type="InterPro" id="IPR011333">
    <property type="entry name" value="SKP1/BTB/POZ_sf"/>
</dbReference>
<evidence type="ECO:0000256" key="1">
    <source>
        <dbReference type="ARBA" id="ARBA00010846"/>
    </source>
</evidence>
<dbReference type="GO" id="GO:0005794">
    <property type="term" value="C:Golgi apparatus"/>
    <property type="evidence" value="ECO:0007669"/>
    <property type="project" value="TreeGrafter"/>
</dbReference>
<dbReference type="InterPro" id="IPR056423">
    <property type="entry name" value="BACK_BPM_SPOP"/>
</dbReference>
<dbReference type="SMART" id="SM00225">
    <property type="entry name" value="BTB"/>
    <property type="match status" value="1"/>
</dbReference>
<dbReference type="PANTHER" id="PTHR46376">
    <property type="entry name" value="LEUCINE-ZIPPER-LIKE TRANSCRIPTIONAL REGULATOR 1"/>
    <property type="match status" value="1"/>
</dbReference>